<dbReference type="AlphaFoldDB" id="T1GL34"/>
<dbReference type="EMBL" id="CAQQ02134776">
    <property type="status" value="NOT_ANNOTATED_CDS"/>
    <property type="molecule type" value="Genomic_DNA"/>
</dbReference>
<proteinExistence type="predicted"/>
<name>T1GL34_MEGSC</name>
<protein>
    <submittedName>
        <fullName evidence="2">Uncharacterized protein</fullName>
    </submittedName>
</protein>
<organism evidence="2 3">
    <name type="scientific">Megaselia scalaris</name>
    <name type="common">Humpbacked fly</name>
    <name type="synonym">Phora scalaris</name>
    <dbReference type="NCBI Taxonomy" id="36166"/>
    <lineage>
        <taxon>Eukaryota</taxon>
        <taxon>Metazoa</taxon>
        <taxon>Ecdysozoa</taxon>
        <taxon>Arthropoda</taxon>
        <taxon>Hexapoda</taxon>
        <taxon>Insecta</taxon>
        <taxon>Pterygota</taxon>
        <taxon>Neoptera</taxon>
        <taxon>Endopterygota</taxon>
        <taxon>Diptera</taxon>
        <taxon>Brachycera</taxon>
        <taxon>Muscomorpha</taxon>
        <taxon>Platypezoidea</taxon>
        <taxon>Phoridae</taxon>
        <taxon>Megaseliini</taxon>
        <taxon>Megaselia</taxon>
    </lineage>
</organism>
<evidence type="ECO:0000313" key="2">
    <source>
        <dbReference type="EnsemblMetazoa" id="MESCA004221-PA"/>
    </source>
</evidence>
<dbReference type="EnsemblMetazoa" id="MESCA004221-RA">
    <property type="protein sequence ID" value="MESCA004221-PA"/>
    <property type="gene ID" value="MESCA004221"/>
</dbReference>
<dbReference type="HOGENOM" id="CLU_1557044_0_0_1"/>
<keyword evidence="3" id="KW-1185">Reference proteome</keyword>
<reference evidence="3" key="1">
    <citation type="submission" date="2013-02" db="EMBL/GenBank/DDBJ databases">
        <authorList>
            <person name="Hughes D."/>
        </authorList>
    </citation>
    <scope>NUCLEOTIDE SEQUENCE</scope>
    <source>
        <strain>Durham</strain>
        <strain evidence="3">NC isolate 2 -- Noor lab</strain>
    </source>
</reference>
<sequence length="172" mass="19486">MVWTQQLEKDVPLPTTEVRSAIQRLKTNTSAGSDGIPAELLKAAGINFIPAFHQLLEKMVWTQPLEKTQNLPFEENRGNLLTSTSLHHEITASSALSTKNETRVTAKTTKKSAQHSIQNRRIHRDKAPETPLLRSKQLSRKTKVRLYHQLVFAVLLYGYESWSLTSADEQLL</sequence>
<feature type="compositionally biased region" description="Basic residues" evidence="1">
    <location>
        <begin position="108"/>
        <end position="124"/>
    </location>
</feature>
<feature type="region of interest" description="Disordered" evidence="1">
    <location>
        <begin position="108"/>
        <end position="131"/>
    </location>
</feature>
<evidence type="ECO:0000256" key="1">
    <source>
        <dbReference type="SAM" id="MobiDB-lite"/>
    </source>
</evidence>
<dbReference type="Proteomes" id="UP000015102">
    <property type="component" value="Unassembled WGS sequence"/>
</dbReference>
<evidence type="ECO:0000313" key="3">
    <source>
        <dbReference type="Proteomes" id="UP000015102"/>
    </source>
</evidence>
<accession>T1GL34</accession>
<reference evidence="2" key="2">
    <citation type="submission" date="2015-06" db="UniProtKB">
        <authorList>
            <consortium name="EnsemblMetazoa"/>
        </authorList>
    </citation>
    <scope>IDENTIFICATION</scope>
</reference>